<reference evidence="6 7" key="1">
    <citation type="submission" date="2020-07" db="EMBL/GenBank/DDBJ databases">
        <title>non toxigenic Corynebacterium sp. nov from a clinical source.</title>
        <authorList>
            <person name="Bernier A.-M."/>
            <person name="Bernard K."/>
        </authorList>
    </citation>
    <scope>NUCLEOTIDE SEQUENCE [LARGE SCALE GENOMIC DNA]</scope>
    <source>
        <strain evidence="7">NML 93-0612</strain>
    </source>
</reference>
<evidence type="ECO:0000313" key="6">
    <source>
        <dbReference type="EMBL" id="QMV86560.1"/>
    </source>
</evidence>
<gene>
    <name evidence="6" type="ORF">HW450_12890</name>
</gene>
<dbReference type="PANTHER" id="PTHR43776:SF7">
    <property type="entry name" value="D,D-DIPEPTIDE TRANSPORT ATP-BINDING PROTEIN DDPF-RELATED"/>
    <property type="match status" value="1"/>
</dbReference>
<evidence type="ECO:0000313" key="7">
    <source>
        <dbReference type="Proteomes" id="UP000515570"/>
    </source>
</evidence>
<accession>A0A7G5FIW9</accession>
<dbReference type="EMBL" id="CP059833">
    <property type="protein sequence ID" value="QMV86560.1"/>
    <property type="molecule type" value="Genomic_DNA"/>
</dbReference>
<evidence type="ECO:0000256" key="4">
    <source>
        <dbReference type="ARBA" id="ARBA00022840"/>
    </source>
</evidence>
<proteinExistence type="inferred from homology"/>
<dbReference type="InterPro" id="IPR027417">
    <property type="entry name" value="P-loop_NTPase"/>
</dbReference>
<organism evidence="6 7">
    <name type="scientific">Corynebacterium hindlerae</name>
    <dbReference type="NCBI Taxonomy" id="699041"/>
    <lineage>
        <taxon>Bacteria</taxon>
        <taxon>Bacillati</taxon>
        <taxon>Actinomycetota</taxon>
        <taxon>Actinomycetes</taxon>
        <taxon>Mycobacteriales</taxon>
        <taxon>Corynebacteriaceae</taxon>
        <taxon>Corynebacterium</taxon>
    </lineage>
</organism>
<dbReference type="PROSITE" id="PS50893">
    <property type="entry name" value="ABC_TRANSPORTER_2"/>
    <property type="match status" value="1"/>
</dbReference>
<dbReference type="Pfam" id="PF00005">
    <property type="entry name" value="ABC_tran"/>
    <property type="match status" value="1"/>
</dbReference>
<dbReference type="InterPro" id="IPR003439">
    <property type="entry name" value="ABC_transporter-like_ATP-bd"/>
</dbReference>
<dbReference type="InterPro" id="IPR003593">
    <property type="entry name" value="AAA+_ATPase"/>
</dbReference>
<comment type="similarity">
    <text evidence="1">Belongs to the ABC transporter superfamily.</text>
</comment>
<evidence type="ECO:0000256" key="2">
    <source>
        <dbReference type="ARBA" id="ARBA00022448"/>
    </source>
</evidence>
<dbReference type="Proteomes" id="UP000515570">
    <property type="component" value="Chromosome"/>
</dbReference>
<sequence>MSIRFGTKSVLEDVTLSIAPGEIVGLIGASGSGKTTLGRILTGRYQPTAGHVTIDDVPLKRRDPRIATIHQSPRAATNPGWTLTEIIREPLDISGGSADIVQLAQECFLSPELLERTPEHVSDGQLQRACIARAFAQQPRYLVCDEPTSALDPIATAGVIQLLTKRAEAGSGVLLISHDHRLLAACAHRIVRIDEL</sequence>
<evidence type="ECO:0000256" key="1">
    <source>
        <dbReference type="ARBA" id="ARBA00005417"/>
    </source>
</evidence>
<feature type="domain" description="ABC transporter" evidence="5">
    <location>
        <begin position="3"/>
        <end position="196"/>
    </location>
</feature>
<keyword evidence="2" id="KW-0813">Transport</keyword>
<keyword evidence="7" id="KW-1185">Reference proteome</keyword>
<dbReference type="Gene3D" id="3.40.50.300">
    <property type="entry name" value="P-loop containing nucleotide triphosphate hydrolases"/>
    <property type="match status" value="1"/>
</dbReference>
<dbReference type="InterPro" id="IPR050319">
    <property type="entry name" value="ABC_transp_ATP-bind"/>
</dbReference>
<evidence type="ECO:0000256" key="3">
    <source>
        <dbReference type="ARBA" id="ARBA00022741"/>
    </source>
</evidence>
<keyword evidence="4 6" id="KW-0067">ATP-binding</keyword>
<keyword evidence="3" id="KW-0547">Nucleotide-binding</keyword>
<protein>
    <submittedName>
        <fullName evidence="6">ATP-binding cassette domain-containing protein</fullName>
    </submittedName>
</protein>
<dbReference type="GO" id="GO:0005524">
    <property type="term" value="F:ATP binding"/>
    <property type="evidence" value="ECO:0007669"/>
    <property type="project" value="UniProtKB-KW"/>
</dbReference>
<evidence type="ECO:0000259" key="5">
    <source>
        <dbReference type="PROSITE" id="PS50893"/>
    </source>
</evidence>
<dbReference type="SMART" id="SM00382">
    <property type="entry name" value="AAA"/>
    <property type="match status" value="1"/>
</dbReference>
<dbReference type="PANTHER" id="PTHR43776">
    <property type="entry name" value="TRANSPORT ATP-BINDING PROTEIN"/>
    <property type="match status" value="1"/>
</dbReference>
<dbReference type="GO" id="GO:0055085">
    <property type="term" value="P:transmembrane transport"/>
    <property type="evidence" value="ECO:0007669"/>
    <property type="project" value="UniProtKB-ARBA"/>
</dbReference>
<dbReference type="GO" id="GO:0016887">
    <property type="term" value="F:ATP hydrolysis activity"/>
    <property type="evidence" value="ECO:0007669"/>
    <property type="project" value="InterPro"/>
</dbReference>
<name>A0A7G5FIW9_9CORY</name>
<dbReference type="AlphaFoldDB" id="A0A7G5FIW9"/>
<dbReference type="SUPFAM" id="SSF52540">
    <property type="entry name" value="P-loop containing nucleoside triphosphate hydrolases"/>
    <property type="match status" value="1"/>
</dbReference>